<dbReference type="STRING" id="497964.CfE428DRAFT_4289"/>
<dbReference type="Proteomes" id="UP000005824">
    <property type="component" value="Unassembled WGS sequence"/>
</dbReference>
<comment type="caution">
    <text evidence="2">The sequence shown here is derived from an EMBL/GenBank/DDBJ whole genome shotgun (WGS) entry which is preliminary data.</text>
</comment>
<dbReference type="InterPro" id="IPR010846">
    <property type="entry name" value="AmiA-like"/>
</dbReference>
<dbReference type="InterPro" id="IPR038765">
    <property type="entry name" value="Papain-like_cys_pep_sf"/>
</dbReference>
<sequence>MPKLSSFLRPLIAACMFALVAPVVTPSHASGLPFDTVFKGRKQFDALVAQADKWKNLPIGQRVAEIGRAQAGTHYKSFTLEIDNRIEAPSVNLTGLDCWTFFETSLAFARMLDEPKENWTPQTMLKYIELDRYRDGKCTGSYLSRLHYLEDWLHDNNRRGMVKDLTRDLGGVPAAHDAVEMTKAWKSYRYMAHNPDLRAGIAQMEARVASEPLYYIPKSQVAGIESHLQSGDIIGVCSHDGALIGTSHVGLAYRTNDGVLHFMHASAPHNYGKVVLDQRLSDYLYHFRSDAGIMVARPLK</sequence>
<keyword evidence="3" id="KW-1185">Reference proteome</keyword>
<protein>
    <recommendedName>
        <fullName evidence="4">DUF1460 domain-containing protein</fullName>
    </recommendedName>
</protein>
<dbReference type="AlphaFoldDB" id="B4D5V0"/>
<dbReference type="eggNOG" id="COG0657">
    <property type="taxonomic scope" value="Bacteria"/>
</dbReference>
<dbReference type="InParanoid" id="B4D5V0"/>
<dbReference type="Gene3D" id="1.10.3670.10">
    <property type="entry name" value="Putative xylanase like domain"/>
    <property type="match status" value="1"/>
</dbReference>
<feature type="signal peptide" evidence="1">
    <location>
        <begin position="1"/>
        <end position="29"/>
    </location>
</feature>
<evidence type="ECO:0000313" key="2">
    <source>
        <dbReference type="EMBL" id="EDY18153.1"/>
    </source>
</evidence>
<dbReference type="SUPFAM" id="SSF54001">
    <property type="entry name" value="Cysteine proteinases"/>
    <property type="match status" value="1"/>
</dbReference>
<evidence type="ECO:0008006" key="4">
    <source>
        <dbReference type="Google" id="ProtNLM"/>
    </source>
</evidence>
<accession>B4D5V0</accession>
<proteinExistence type="predicted"/>
<dbReference type="RefSeq" id="WP_006981613.1">
    <property type="nucleotide sequence ID" value="NZ_ABVL01000014.1"/>
</dbReference>
<organism evidence="2 3">
    <name type="scientific">Chthoniobacter flavus Ellin428</name>
    <dbReference type="NCBI Taxonomy" id="497964"/>
    <lineage>
        <taxon>Bacteria</taxon>
        <taxon>Pseudomonadati</taxon>
        <taxon>Verrucomicrobiota</taxon>
        <taxon>Spartobacteria</taxon>
        <taxon>Chthoniobacterales</taxon>
        <taxon>Chthoniobacteraceae</taxon>
        <taxon>Chthoniobacter</taxon>
    </lineage>
</organism>
<dbReference type="Gene3D" id="2.30.260.10">
    <property type="entry name" value="putative xylanase like domain"/>
    <property type="match status" value="1"/>
</dbReference>
<dbReference type="Pfam" id="PF07313">
    <property type="entry name" value="AmiA-like"/>
    <property type="match status" value="1"/>
</dbReference>
<evidence type="ECO:0000256" key="1">
    <source>
        <dbReference type="SAM" id="SignalP"/>
    </source>
</evidence>
<keyword evidence="1" id="KW-0732">Signal</keyword>
<feature type="chain" id="PRO_5002800563" description="DUF1460 domain-containing protein" evidence="1">
    <location>
        <begin position="30"/>
        <end position="300"/>
    </location>
</feature>
<reference evidence="2 3" key="1">
    <citation type="journal article" date="2011" name="J. Bacteriol.">
        <title>Genome sequence of Chthoniobacter flavus Ellin428, an aerobic heterotrophic soil bacterium.</title>
        <authorList>
            <person name="Kant R."/>
            <person name="van Passel M.W."/>
            <person name="Palva A."/>
            <person name="Lucas S."/>
            <person name="Lapidus A."/>
            <person name="Glavina Del Rio T."/>
            <person name="Dalin E."/>
            <person name="Tice H."/>
            <person name="Bruce D."/>
            <person name="Goodwin L."/>
            <person name="Pitluck S."/>
            <person name="Larimer F.W."/>
            <person name="Land M.L."/>
            <person name="Hauser L."/>
            <person name="Sangwan P."/>
            <person name="de Vos W.M."/>
            <person name="Janssen P.H."/>
            <person name="Smidt H."/>
        </authorList>
    </citation>
    <scope>NUCLEOTIDE SEQUENCE [LARGE SCALE GENOMIC DNA]</scope>
    <source>
        <strain evidence="2 3">Ellin428</strain>
    </source>
</reference>
<gene>
    <name evidence="2" type="ORF">CfE428DRAFT_4289</name>
</gene>
<dbReference type="EMBL" id="ABVL01000014">
    <property type="protein sequence ID" value="EDY18153.1"/>
    <property type="molecule type" value="Genomic_DNA"/>
</dbReference>
<name>B4D5V0_9BACT</name>
<evidence type="ECO:0000313" key="3">
    <source>
        <dbReference type="Proteomes" id="UP000005824"/>
    </source>
</evidence>